<dbReference type="PROSITE" id="PS01086">
    <property type="entry name" value="RIBUL_P_3_EPIMER_2"/>
    <property type="match status" value="1"/>
</dbReference>
<dbReference type="InterPro" id="IPR026019">
    <property type="entry name" value="Ribul_P_3_epim"/>
</dbReference>
<feature type="binding site" evidence="10">
    <location>
        <begin position="175"/>
        <end position="177"/>
    </location>
    <ligand>
        <name>substrate</name>
    </ligand>
</feature>
<dbReference type="InterPro" id="IPR011060">
    <property type="entry name" value="RibuloseP-bd_barrel"/>
</dbReference>
<comment type="caution">
    <text evidence="12">The sequence shown here is derived from an EMBL/GenBank/DDBJ whole genome shotgun (WGS) entry which is preliminary data.</text>
</comment>
<dbReference type="CDD" id="cd00429">
    <property type="entry name" value="RPE"/>
    <property type="match status" value="1"/>
</dbReference>
<dbReference type="NCBIfam" id="TIGR01163">
    <property type="entry name" value="rpe"/>
    <property type="match status" value="1"/>
</dbReference>
<protein>
    <recommendedName>
        <fullName evidence="7 10">Ribulose-phosphate 3-epimerase</fullName>
        <ecNumber evidence="7 10">5.1.3.1</ecNumber>
    </recommendedName>
</protein>
<evidence type="ECO:0000256" key="6">
    <source>
        <dbReference type="ARBA" id="ARBA00009541"/>
    </source>
</evidence>
<keyword evidence="13" id="KW-1185">Reference proteome</keyword>
<evidence type="ECO:0000256" key="5">
    <source>
        <dbReference type="ARBA" id="ARBA00001954"/>
    </source>
</evidence>
<feature type="binding site" evidence="10">
    <location>
        <position position="66"/>
    </location>
    <ligand>
        <name>a divalent metal cation</name>
        <dbReference type="ChEBI" id="CHEBI:60240"/>
    </ligand>
</feature>
<dbReference type="Proteomes" id="UP001209681">
    <property type="component" value="Unassembled WGS sequence"/>
</dbReference>
<comment type="similarity">
    <text evidence="6 10 11">Belongs to the ribulose-phosphate 3-epimerase family.</text>
</comment>
<keyword evidence="8 10" id="KW-0479">Metal-binding</keyword>
<dbReference type="RefSeq" id="WP_265424619.1">
    <property type="nucleotide sequence ID" value="NZ_JAPFPW010000006.1"/>
</dbReference>
<dbReference type="PIRSF" id="PIRSF001461">
    <property type="entry name" value="RPE"/>
    <property type="match status" value="1"/>
</dbReference>
<feature type="binding site" evidence="10">
    <location>
        <position position="33"/>
    </location>
    <ligand>
        <name>a divalent metal cation</name>
        <dbReference type="ChEBI" id="CHEBI:60240"/>
    </ligand>
</feature>
<dbReference type="InterPro" id="IPR013785">
    <property type="entry name" value="Aldolase_TIM"/>
</dbReference>
<name>A0ABT3N9A8_9BACT</name>
<dbReference type="HAMAP" id="MF_02227">
    <property type="entry name" value="RPE"/>
    <property type="match status" value="1"/>
</dbReference>
<evidence type="ECO:0000256" key="4">
    <source>
        <dbReference type="ARBA" id="ARBA00001947"/>
    </source>
</evidence>
<dbReference type="Gene3D" id="3.20.20.70">
    <property type="entry name" value="Aldolase class I"/>
    <property type="match status" value="1"/>
</dbReference>
<evidence type="ECO:0000256" key="7">
    <source>
        <dbReference type="ARBA" id="ARBA00013188"/>
    </source>
</evidence>
<sequence length="226" mass="24513">MKTLIAPSILSADFTRLGDEIRAVETAGADWIHVDVMDGRFVPNISYGPIIVEAARKCTTLPLDVHLMIVEPDSMIPAFVKAGASWISVHAEACPHLHRSLQLIRSLGAKAGVALNPGTPPDVLDYVIDDVDFILVMTVNPGFGGQQFIPQCLDKIARIRERIVRSGRTIHLQVDGGINQKTIRQVTMAGADILVAGSAVFGTGDYGRTIQQLRNVAQQGPERIEE</sequence>
<comment type="cofactor">
    <cofactor evidence="3">
        <name>Co(2+)</name>
        <dbReference type="ChEBI" id="CHEBI:48828"/>
    </cofactor>
</comment>
<gene>
    <name evidence="10 12" type="primary">rpe</name>
    <name evidence="12" type="ORF">OOT00_07120</name>
</gene>
<keyword evidence="10 11" id="KW-0119">Carbohydrate metabolism</keyword>
<evidence type="ECO:0000256" key="8">
    <source>
        <dbReference type="ARBA" id="ARBA00022723"/>
    </source>
</evidence>
<feature type="binding site" evidence="10">
    <location>
        <position position="8"/>
    </location>
    <ligand>
        <name>substrate</name>
    </ligand>
</feature>
<evidence type="ECO:0000256" key="2">
    <source>
        <dbReference type="ARBA" id="ARBA00001936"/>
    </source>
</evidence>
<comment type="cofactor">
    <cofactor evidence="2">
        <name>Mn(2+)</name>
        <dbReference type="ChEBI" id="CHEBI:29035"/>
    </cofactor>
</comment>
<accession>A0ABT3N9A8</accession>
<feature type="binding site" evidence="10">
    <location>
        <position position="66"/>
    </location>
    <ligand>
        <name>substrate</name>
    </ligand>
</feature>
<reference evidence="12 13" key="1">
    <citation type="submission" date="2022-11" db="EMBL/GenBank/DDBJ databases">
        <title>Desulfobotulus tamanensis H1 sp. nov. - anaerobic, alkaliphilic, sulphate reducing bacterium isolated from terrestrial mud volcano.</title>
        <authorList>
            <person name="Frolova A."/>
            <person name="Merkel A.Y."/>
            <person name="Slobodkin A.I."/>
        </authorList>
    </citation>
    <scope>NUCLEOTIDE SEQUENCE [LARGE SCALE GENOMIC DNA]</scope>
    <source>
        <strain evidence="12 13">H1</strain>
    </source>
</reference>
<comment type="catalytic activity">
    <reaction evidence="1 10 11">
        <text>D-ribulose 5-phosphate = D-xylulose 5-phosphate</text>
        <dbReference type="Rhea" id="RHEA:13677"/>
        <dbReference type="ChEBI" id="CHEBI:57737"/>
        <dbReference type="ChEBI" id="CHEBI:58121"/>
        <dbReference type="EC" id="5.1.3.1"/>
    </reaction>
</comment>
<evidence type="ECO:0000256" key="3">
    <source>
        <dbReference type="ARBA" id="ARBA00001941"/>
    </source>
</evidence>
<dbReference type="EC" id="5.1.3.1" evidence="7 10"/>
<evidence type="ECO:0000313" key="13">
    <source>
        <dbReference type="Proteomes" id="UP001209681"/>
    </source>
</evidence>
<dbReference type="SUPFAM" id="SSF51366">
    <property type="entry name" value="Ribulose-phoshate binding barrel"/>
    <property type="match status" value="1"/>
</dbReference>
<keyword evidence="9 10" id="KW-0413">Isomerase</keyword>
<comment type="cofactor">
    <cofactor evidence="10">
        <name>a divalent metal cation</name>
        <dbReference type="ChEBI" id="CHEBI:60240"/>
    </cofactor>
    <text evidence="10">Binds 1 divalent metal cation per subunit.</text>
</comment>
<comment type="pathway">
    <text evidence="10">Carbohydrate degradation.</text>
</comment>
<dbReference type="PROSITE" id="PS01085">
    <property type="entry name" value="RIBUL_P_3_EPIMER_1"/>
    <property type="match status" value="1"/>
</dbReference>
<comment type="cofactor">
    <cofactor evidence="4">
        <name>Zn(2+)</name>
        <dbReference type="ChEBI" id="CHEBI:29105"/>
    </cofactor>
</comment>
<evidence type="ECO:0000256" key="11">
    <source>
        <dbReference type="PIRNR" id="PIRNR001461"/>
    </source>
</evidence>
<evidence type="ECO:0000313" key="12">
    <source>
        <dbReference type="EMBL" id="MCW7753751.1"/>
    </source>
</evidence>
<dbReference type="NCBIfam" id="NF004076">
    <property type="entry name" value="PRK05581.1-4"/>
    <property type="match status" value="1"/>
</dbReference>
<feature type="binding site" evidence="10">
    <location>
        <position position="35"/>
    </location>
    <ligand>
        <name>a divalent metal cation</name>
        <dbReference type="ChEBI" id="CHEBI:60240"/>
    </ligand>
</feature>
<organism evidence="12 13">
    <name type="scientific">Desulfobotulus pelophilus</name>
    <dbReference type="NCBI Taxonomy" id="2823377"/>
    <lineage>
        <taxon>Bacteria</taxon>
        <taxon>Pseudomonadati</taxon>
        <taxon>Thermodesulfobacteriota</taxon>
        <taxon>Desulfobacteria</taxon>
        <taxon>Desulfobacterales</taxon>
        <taxon>Desulfobacteraceae</taxon>
        <taxon>Desulfobotulus</taxon>
    </lineage>
</organism>
<evidence type="ECO:0000256" key="10">
    <source>
        <dbReference type="HAMAP-Rule" id="MF_02227"/>
    </source>
</evidence>
<dbReference type="Pfam" id="PF00834">
    <property type="entry name" value="Ribul_P_3_epim"/>
    <property type="match status" value="1"/>
</dbReference>
<comment type="cofactor">
    <cofactor evidence="5">
        <name>Fe(2+)</name>
        <dbReference type="ChEBI" id="CHEBI:29033"/>
    </cofactor>
</comment>
<dbReference type="InterPro" id="IPR000056">
    <property type="entry name" value="Ribul_P_3_epim-like"/>
</dbReference>
<feature type="active site" description="Proton donor" evidence="10">
    <location>
        <position position="175"/>
    </location>
</feature>
<comment type="function">
    <text evidence="10">Catalyzes the reversible epimerization of D-ribulose 5-phosphate to D-xylulose 5-phosphate.</text>
</comment>
<feature type="binding site" evidence="10">
    <location>
        <begin position="197"/>
        <end position="198"/>
    </location>
    <ligand>
        <name>substrate</name>
    </ligand>
</feature>
<dbReference type="EMBL" id="JAPFPW010000006">
    <property type="protein sequence ID" value="MCW7753751.1"/>
    <property type="molecule type" value="Genomic_DNA"/>
</dbReference>
<feature type="binding site" evidence="10">
    <location>
        <position position="175"/>
    </location>
    <ligand>
        <name>a divalent metal cation</name>
        <dbReference type="ChEBI" id="CHEBI:60240"/>
    </ligand>
</feature>
<proteinExistence type="inferred from homology"/>
<feature type="active site" description="Proton acceptor" evidence="10">
    <location>
        <position position="35"/>
    </location>
</feature>
<evidence type="ECO:0000256" key="1">
    <source>
        <dbReference type="ARBA" id="ARBA00001782"/>
    </source>
</evidence>
<evidence type="ECO:0000256" key="9">
    <source>
        <dbReference type="ARBA" id="ARBA00023235"/>
    </source>
</evidence>
<dbReference type="GO" id="GO:0004750">
    <property type="term" value="F:D-ribulose-phosphate 3-epimerase activity"/>
    <property type="evidence" value="ECO:0007669"/>
    <property type="project" value="UniProtKB-EC"/>
</dbReference>
<feature type="binding site" evidence="10">
    <location>
        <begin position="142"/>
        <end position="145"/>
    </location>
    <ligand>
        <name>substrate</name>
    </ligand>
</feature>
<dbReference type="PANTHER" id="PTHR11749">
    <property type="entry name" value="RIBULOSE-5-PHOSPHATE-3-EPIMERASE"/>
    <property type="match status" value="1"/>
</dbReference>